<dbReference type="RefSeq" id="WP_019349781.1">
    <property type="nucleotide sequence ID" value="NZ_UGGT01000001.1"/>
</dbReference>
<dbReference type="Pfam" id="PF00211">
    <property type="entry name" value="Guanylate_cyc"/>
    <property type="match status" value="1"/>
</dbReference>
<accession>A0A377G8N2</accession>
<dbReference type="PANTHER" id="PTHR43081:SF1">
    <property type="entry name" value="ADENYLATE CYCLASE, TERMINAL-DIFFERENTIATION SPECIFIC"/>
    <property type="match status" value="1"/>
</dbReference>
<dbReference type="InterPro" id="IPR050697">
    <property type="entry name" value="Adenylyl/Guanylyl_Cyclase_3/4"/>
</dbReference>
<dbReference type="AlphaFoldDB" id="A0A377G8N2"/>
<keyword evidence="2" id="KW-0456">Lyase</keyword>
<name>A0A377G8N2_9GAMM</name>
<dbReference type="CDD" id="cd07302">
    <property type="entry name" value="CHD"/>
    <property type="match status" value="1"/>
</dbReference>
<dbReference type="EC" id="4.6.1.1" evidence="2"/>
<keyword evidence="3" id="KW-1185">Reference proteome</keyword>
<dbReference type="GO" id="GO:0004016">
    <property type="term" value="F:adenylate cyclase activity"/>
    <property type="evidence" value="ECO:0007669"/>
    <property type="project" value="UniProtKB-EC"/>
</dbReference>
<dbReference type="STRING" id="1094715.GCA_000236165_01371"/>
<gene>
    <name evidence="2" type="primary">cyaA_1</name>
    <name evidence="2" type="ORF">NCTC11370_01050</name>
</gene>
<dbReference type="InterPro" id="IPR001054">
    <property type="entry name" value="A/G_cyclase"/>
</dbReference>
<proteinExistence type="predicted"/>
<evidence type="ECO:0000259" key="1">
    <source>
        <dbReference type="PROSITE" id="PS50125"/>
    </source>
</evidence>
<dbReference type="PANTHER" id="PTHR43081">
    <property type="entry name" value="ADENYLATE CYCLASE, TERMINAL-DIFFERENTIATION SPECIFIC-RELATED"/>
    <property type="match status" value="1"/>
</dbReference>
<dbReference type="GO" id="GO:0035556">
    <property type="term" value="P:intracellular signal transduction"/>
    <property type="evidence" value="ECO:0007669"/>
    <property type="project" value="InterPro"/>
</dbReference>
<sequence>MGIGIHTGEVITGNIGTSEHMEYTAIGNTVNIASRIEELTRDKSNALLISESTYKPISNEILVEELVPQVIRGKEEKIKLYKVLGKKT</sequence>
<dbReference type="EMBL" id="UGGT01000001">
    <property type="protein sequence ID" value="STO20989.1"/>
    <property type="molecule type" value="Genomic_DNA"/>
</dbReference>
<dbReference type="GeneID" id="93294543"/>
<evidence type="ECO:0000313" key="3">
    <source>
        <dbReference type="Proteomes" id="UP000254554"/>
    </source>
</evidence>
<dbReference type="Gene3D" id="3.30.70.1230">
    <property type="entry name" value="Nucleotide cyclase"/>
    <property type="match status" value="1"/>
</dbReference>
<dbReference type="Proteomes" id="UP000254554">
    <property type="component" value="Unassembled WGS sequence"/>
</dbReference>
<dbReference type="GO" id="GO:0009190">
    <property type="term" value="P:cyclic nucleotide biosynthetic process"/>
    <property type="evidence" value="ECO:0007669"/>
    <property type="project" value="InterPro"/>
</dbReference>
<dbReference type="SUPFAM" id="SSF55073">
    <property type="entry name" value="Nucleotide cyclase"/>
    <property type="match status" value="1"/>
</dbReference>
<dbReference type="InterPro" id="IPR029787">
    <property type="entry name" value="Nucleotide_cyclase"/>
</dbReference>
<reference evidence="2 3" key="1">
    <citation type="submission" date="2018-06" db="EMBL/GenBank/DDBJ databases">
        <authorList>
            <consortium name="Pathogen Informatics"/>
            <person name="Doyle S."/>
        </authorList>
    </citation>
    <scope>NUCLEOTIDE SEQUENCE [LARGE SCALE GENOMIC DNA]</scope>
    <source>
        <strain evidence="2 3">NCTC11370</strain>
    </source>
</reference>
<protein>
    <submittedName>
        <fullName evidence="2">Adenylate cyclase 1</fullName>
        <ecNumber evidence="2">4.6.1.1</ecNumber>
    </submittedName>
</protein>
<evidence type="ECO:0000313" key="2">
    <source>
        <dbReference type="EMBL" id="STO20989.1"/>
    </source>
</evidence>
<feature type="domain" description="Guanylate cyclase" evidence="1">
    <location>
        <begin position="1"/>
        <end position="37"/>
    </location>
</feature>
<dbReference type="PROSITE" id="PS50125">
    <property type="entry name" value="GUANYLATE_CYCLASE_2"/>
    <property type="match status" value="1"/>
</dbReference>
<organism evidence="2 3">
    <name type="scientific">Fluoribacter dumoffii</name>
    <dbReference type="NCBI Taxonomy" id="463"/>
    <lineage>
        <taxon>Bacteria</taxon>
        <taxon>Pseudomonadati</taxon>
        <taxon>Pseudomonadota</taxon>
        <taxon>Gammaproteobacteria</taxon>
        <taxon>Legionellales</taxon>
        <taxon>Legionellaceae</taxon>
        <taxon>Fluoribacter</taxon>
    </lineage>
</organism>